<sequence length="350" mass="39345">MVLSVKRSLALALCAATFASEVTQTSSLHTQSRRNLAGIHHTTKYAPSVVKQPEDNPEQKDSTSDNEYGSHDLSNSTGTITVDPSTVSEVDIDSSQALDVELEDSADVDVDMSLSDRENLDYSSDADQEIELSSSRALDIDATAILDSSAALDAEAYFKNGSANIELENGEDYVQDLELDENENVEEDIEIPEGAKSIHLRMHEGNVDLEIIKVAEPDMDKKTPSKENVEHPQDEQKGEQMTEEDQKIDPEEEYKKEHSEKEPEKEKPLEEEKNEQPHEQEEKEEVQDTSKETKEERCLANEEYISLRVVAVKYTTALPESRDCGILTFLYSTKMFFIEMNLSVLVYLKT</sequence>
<evidence type="ECO:0000313" key="1">
    <source>
        <dbReference type="EMBL" id="KAI9905898.1"/>
    </source>
</evidence>
<dbReference type="Proteomes" id="UP001163321">
    <property type="component" value="Chromosome 9"/>
</dbReference>
<organism evidence="1 2">
    <name type="scientific">Peronosclerospora sorghi</name>
    <dbReference type="NCBI Taxonomy" id="230839"/>
    <lineage>
        <taxon>Eukaryota</taxon>
        <taxon>Sar</taxon>
        <taxon>Stramenopiles</taxon>
        <taxon>Oomycota</taxon>
        <taxon>Peronosporomycetes</taxon>
        <taxon>Peronosporales</taxon>
        <taxon>Peronosporaceae</taxon>
        <taxon>Peronosclerospora</taxon>
    </lineage>
</organism>
<name>A0ACC0VJI8_9STRA</name>
<dbReference type="EMBL" id="CM047588">
    <property type="protein sequence ID" value="KAI9905898.1"/>
    <property type="molecule type" value="Genomic_DNA"/>
</dbReference>
<reference evidence="1 2" key="1">
    <citation type="journal article" date="2022" name="bioRxiv">
        <title>The genome of the oomycete Peronosclerospora sorghi, a cosmopolitan pathogen of maize and sorghum, is inflated with dispersed pseudogenes.</title>
        <authorList>
            <person name="Fletcher K."/>
            <person name="Martin F."/>
            <person name="Isakeit T."/>
            <person name="Cavanaugh K."/>
            <person name="Magill C."/>
            <person name="Michelmore R."/>
        </authorList>
    </citation>
    <scope>NUCLEOTIDE SEQUENCE [LARGE SCALE GENOMIC DNA]</scope>
    <source>
        <strain evidence="1">P6</strain>
    </source>
</reference>
<proteinExistence type="predicted"/>
<keyword evidence="2" id="KW-1185">Reference proteome</keyword>
<protein>
    <submittedName>
        <fullName evidence="1">Uncharacterized protein</fullName>
    </submittedName>
</protein>
<gene>
    <name evidence="1" type="ORF">PsorP6_013617</name>
</gene>
<comment type="caution">
    <text evidence="1">The sequence shown here is derived from an EMBL/GenBank/DDBJ whole genome shotgun (WGS) entry which is preliminary data.</text>
</comment>
<evidence type="ECO:0000313" key="2">
    <source>
        <dbReference type="Proteomes" id="UP001163321"/>
    </source>
</evidence>
<accession>A0ACC0VJI8</accession>